<dbReference type="AlphaFoldDB" id="A0A545W943"/>
<evidence type="ECO:0000313" key="2">
    <source>
        <dbReference type="EMBL" id="TQV99826.1"/>
    </source>
</evidence>
<feature type="domain" description="AMP-dependent synthetase/ligase" evidence="1">
    <location>
        <begin position="51"/>
        <end position="214"/>
    </location>
</feature>
<dbReference type="EMBL" id="SPUK01000002">
    <property type="protein sequence ID" value="TQV99826.1"/>
    <property type="molecule type" value="Genomic_DNA"/>
</dbReference>
<dbReference type="GO" id="GO:0044550">
    <property type="term" value="P:secondary metabolite biosynthetic process"/>
    <property type="evidence" value="ECO:0007669"/>
    <property type="project" value="TreeGrafter"/>
</dbReference>
<dbReference type="SUPFAM" id="SSF56801">
    <property type="entry name" value="Acetyl-CoA synthetase-like"/>
    <property type="match status" value="1"/>
</dbReference>
<dbReference type="Proteomes" id="UP000315783">
    <property type="component" value="Unassembled WGS sequence"/>
</dbReference>
<evidence type="ECO:0000313" key="3">
    <source>
        <dbReference type="Proteomes" id="UP000315783"/>
    </source>
</evidence>
<dbReference type="PROSITE" id="PS00455">
    <property type="entry name" value="AMP_BINDING"/>
    <property type="match status" value="1"/>
</dbReference>
<dbReference type="InterPro" id="IPR020845">
    <property type="entry name" value="AMP-binding_CS"/>
</dbReference>
<keyword evidence="3" id="KW-1185">Reference proteome</keyword>
<proteinExistence type="predicted"/>
<dbReference type="InterPro" id="IPR000873">
    <property type="entry name" value="AMP-dep_synth/lig_dom"/>
</dbReference>
<sequence length="217" mass="23215">MHIATIPLTGDQHTLHSKGVLEVKKTYYPRNSSIIHLFTERVVAHSDRRGRVKTAIAFLGILKANLAYLPLDVNSPAARIADILSSIPGEKLILAGANVSTSTDLVHSSDVELVMIADTIQCQQHTSDDIADSKRCNDLQPSATSLAYVVYTSGSTGRPKGVRIEHRGVVRPVKNSNVALGLPSSTVMSHLSNLGFDASTGKIYGYLLNGGTLIGVD</sequence>
<dbReference type="GO" id="GO:0043041">
    <property type="term" value="P:amino acid activation for nonribosomal peptide biosynthetic process"/>
    <property type="evidence" value="ECO:0007669"/>
    <property type="project" value="TreeGrafter"/>
</dbReference>
<dbReference type="PRINTS" id="PR00154">
    <property type="entry name" value="AMPBINDING"/>
</dbReference>
<dbReference type="GO" id="GO:0005737">
    <property type="term" value="C:cytoplasm"/>
    <property type="evidence" value="ECO:0007669"/>
    <property type="project" value="TreeGrafter"/>
</dbReference>
<organism evidence="2 3">
    <name type="scientific">Cordyceps javanica</name>
    <dbReference type="NCBI Taxonomy" id="43265"/>
    <lineage>
        <taxon>Eukaryota</taxon>
        <taxon>Fungi</taxon>
        <taxon>Dikarya</taxon>
        <taxon>Ascomycota</taxon>
        <taxon>Pezizomycotina</taxon>
        <taxon>Sordariomycetes</taxon>
        <taxon>Hypocreomycetidae</taxon>
        <taxon>Hypocreales</taxon>
        <taxon>Cordycipitaceae</taxon>
        <taxon>Cordyceps</taxon>
    </lineage>
</organism>
<dbReference type="Gene3D" id="3.40.50.980">
    <property type="match status" value="2"/>
</dbReference>
<protein>
    <submittedName>
        <fullName evidence="2">AMP-binding enzyme domain-containing protein</fullName>
    </submittedName>
</protein>
<dbReference type="InterPro" id="IPR020459">
    <property type="entry name" value="AMP-binding"/>
</dbReference>
<dbReference type="PANTHER" id="PTHR45527">
    <property type="entry name" value="NONRIBOSOMAL PEPTIDE SYNTHETASE"/>
    <property type="match status" value="1"/>
</dbReference>
<evidence type="ECO:0000259" key="1">
    <source>
        <dbReference type="Pfam" id="PF00501"/>
    </source>
</evidence>
<comment type="caution">
    <text evidence="2">The sequence shown here is derived from an EMBL/GenBank/DDBJ whole genome shotgun (WGS) entry which is preliminary data.</text>
</comment>
<dbReference type="PANTHER" id="PTHR45527:SF1">
    <property type="entry name" value="FATTY ACID SYNTHASE"/>
    <property type="match status" value="1"/>
</dbReference>
<dbReference type="Pfam" id="PF00501">
    <property type="entry name" value="AMP-binding"/>
    <property type="match status" value="1"/>
</dbReference>
<dbReference type="OrthoDB" id="416786at2759"/>
<accession>A0A545W943</accession>
<name>A0A545W943_9HYPO</name>
<dbReference type="STRING" id="43265.A0A545W943"/>
<reference evidence="2 3" key="1">
    <citation type="journal article" date="2019" name="Appl. Microbiol. Biotechnol.">
        <title>Genome sequence of Isaria javanica and comparative genome analysis insights into family S53 peptidase evolution in fungal entomopathogens.</title>
        <authorList>
            <person name="Lin R."/>
            <person name="Zhang X."/>
            <person name="Xin B."/>
            <person name="Zou M."/>
            <person name="Gao Y."/>
            <person name="Qin F."/>
            <person name="Hu Q."/>
            <person name="Xie B."/>
            <person name="Cheng X."/>
        </authorList>
    </citation>
    <scope>NUCLEOTIDE SEQUENCE [LARGE SCALE GENOMIC DNA]</scope>
    <source>
        <strain evidence="2 3">IJ1G</strain>
    </source>
</reference>
<dbReference type="GO" id="GO:0031177">
    <property type="term" value="F:phosphopantetheine binding"/>
    <property type="evidence" value="ECO:0007669"/>
    <property type="project" value="TreeGrafter"/>
</dbReference>
<gene>
    <name evidence="2" type="ORF">IF1G_02041</name>
</gene>